<dbReference type="GO" id="GO:0016020">
    <property type="term" value="C:membrane"/>
    <property type="evidence" value="ECO:0007669"/>
    <property type="project" value="UniProtKB-SubCell"/>
</dbReference>
<keyword evidence="4" id="KW-1133">Transmembrane helix</keyword>
<evidence type="ECO:0000256" key="1">
    <source>
        <dbReference type="ARBA" id="ARBA00004167"/>
    </source>
</evidence>
<keyword evidence="5" id="KW-0472">Membrane</keyword>
<dbReference type="KEGG" id="smo:SELMODRAFT_37852"/>
<accession>D8R5N6</accession>
<keyword evidence="3" id="KW-0732">Signal</keyword>
<keyword evidence="2" id="KW-0812">Transmembrane</keyword>
<protein>
    <recommendedName>
        <fullName evidence="6">Protein kinase domain-containing protein</fullName>
    </recommendedName>
</protein>
<dbReference type="PROSITE" id="PS00108">
    <property type="entry name" value="PROTEIN_KINASE_ST"/>
    <property type="match status" value="1"/>
</dbReference>
<evidence type="ECO:0000256" key="4">
    <source>
        <dbReference type="ARBA" id="ARBA00022989"/>
    </source>
</evidence>
<dbReference type="InterPro" id="IPR000719">
    <property type="entry name" value="Prot_kinase_dom"/>
</dbReference>
<dbReference type="Gramene" id="EFJ32185">
    <property type="protein sequence ID" value="EFJ32185"/>
    <property type="gene ID" value="SELMODRAFT_37852"/>
</dbReference>
<dbReference type="SMART" id="SM00220">
    <property type="entry name" value="S_TKc"/>
    <property type="match status" value="1"/>
</dbReference>
<reference evidence="7 8" key="1">
    <citation type="journal article" date="2011" name="Science">
        <title>The Selaginella genome identifies genetic changes associated with the evolution of vascular plants.</title>
        <authorList>
            <person name="Banks J.A."/>
            <person name="Nishiyama T."/>
            <person name="Hasebe M."/>
            <person name="Bowman J.L."/>
            <person name="Gribskov M."/>
            <person name="dePamphilis C."/>
            <person name="Albert V.A."/>
            <person name="Aono N."/>
            <person name="Aoyama T."/>
            <person name="Ambrose B.A."/>
            <person name="Ashton N.W."/>
            <person name="Axtell M.J."/>
            <person name="Barker E."/>
            <person name="Barker M.S."/>
            <person name="Bennetzen J.L."/>
            <person name="Bonawitz N.D."/>
            <person name="Chapple C."/>
            <person name="Cheng C."/>
            <person name="Correa L.G."/>
            <person name="Dacre M."/>
            <person name="DeBarry J."/>
            <person name="Dreyer I."/>
            <person name="Elias M."/>
            <person name="Engstrom E.M."/>
            <person name="Estelle M."/>
            <person name="Feng L."/>
            <person name="Finet C."/>
            <person name="Floyd S.K."/>
            <person name="Frommer W.B."/>
            <person name="Fujita T."/>
            <person name="Gramzow L."/>
            <person name="Gutensohn M."/>
            <person name="Harholt J."/>
            <person name="Hattori M."/>
            <person name="Heyl A."/>
            <person name="Hirai T."/>
            <person name="Hiwatashi Y."/>
            <person name="Ishikawa M."/>
            <person name="Iwata M."/>
            <person name="Karol K.G."/>
            <person name="Koehler B."/>
            <person name="Kolukisaoglu U."/>
            <person name="Kubo M."/>
            <person name="Kurata T."/>
            <person name="Lalonde S."/>
            <person name="Li K."/>
            <person name="Li Y."/>
            <person name="Litt A."/>
            <person name="Lyons E."/>
            <person name="Manning G."/>
            <person name="Maruyama T."/>
            <person name="Michael T.P."/>
            <person name="Mikami K."/>
            <person name="Miyazaki S."/>
            <person name="Morinaga S."/>
            <person name="Murata T."/>
            <person name="Mueller-Roeber B."/>
            <person name="Nelson D.R."/>
            <person name="Obara M."/>
            <person name="Oguri Y."/>
            <person name="Olmstead R.G."/>
            <person name="Onodera N."/>
            <person name="Petersen B.L."/>
            <person name="Pils B."/>
            <person name="Prigge M."/>
            <person name="Rensing S.A."/>
            <person name="Riano-Pachon D.M."/>
            <person name="Roberts A.W."/>
            <person name="Sato Y."/>
            <person name="Scheller H.V."/>
            <person name="Schulz B."/>
            <person name="Schulz C."/>
            <person name="Shakirov E.V."/>
            <person name="Shibagaki N."/>
            <person name="Shinohara N."/>
            <person name="Shippen D.E."/>
            <person name="Soerensen I."/>
            <person name="Sotooka R."/>
            <person name="Sugimoto N."/>
            <person name="Sugita M."/>
            <person name="Sumikawa N."/>
            <person name="Tanurdzic M."/>
            <person name="Theissen G."/>
            <person name="Ulvskov P."/>
            <person name="Wakazuki S."/>
            <person name="Weng J.K."/>
            <person name="Willats W.W."/>
            <person name="Wipf D."/>
            <person name="Wolf P.G."/>
            <person name="Yang L."/>
            <person name="Zimmer A.D."/>
            <person name="Zhu Q."/>
            <person name="Mitros T."/>
            <person name="Hellsten U."/>
            <person name="Loque D."/>
            <person name="Otillar R."/>
            <person name="Salamov A."/>
            <person name="Schmutz J."/>
            <person name="Shapiro H."/>
            <person name="Lindquist E."/>
            <person name="Lucas S."/>
            <person name="Rokhsar D."/>
            <person name="Grigoriev I.V."/>
        </authorList>
    </citation>
    <scope>NUCLEOTIDE SEQUENCE [LARGE SCALE GENOMIC DNA]</scope>
</reference>
<evidence type="ECO:0000256" key="3">
    <source>
        <dbReference type="ARBA" id="ARBA00022729"/>
    </source>
</evidence>
<evidence type="ECO:0000313" key="7">
    <source>
        <dbReference type="EMBL" id="EFJ32185.1"/>
    </source>
</evidence>
<evidence type="ECO:0000313" key="8">
    <source>
        <dbReference type="Proteomes" id="UP000001514"/>
    </source>
</evidence>
<dbReference type="HOGENOM" id="CLU_000288_21_7_1"/>
<proteinExistence type="predicted"/>
<dbReference type="GO" id="GO:0004672">
    <property type="term" value="F:protein kinase activity"/>
    <property type="evidence" value="ECO:0007669"/>
    <property type="project" value="InterPro"/>
</dbReference>
<evidence type="ECO:0000256" key="5">
    <source>
        <dbReference type="ARBA" id="ARBA00023136"/>
    </source>
</evidence>
<sequence>YGSVYRGSLEDGNQVAVKKLQGSNQTSRDFYAELASLARTNHLNLVKFIGFCAEGPRKRLLVYEFVANGSLEKWIFVDGGGDDDSSSQQQDGSGGLSWDFKFRIAVGTAQGLCYLHEECAEKIIHLDLKPENVLVDIGFVPKIADFGLSKLMNREVTYLQMTSMRGTPGYLAPEYLQVGTITEKSDVFSFGV</sequence>
<evidence type="ECO:0000259" key="6">
    <source>
        <dbReference type="PROSITE" id="PS50011"/>
    </source>
</evidence>
<dbReference type="PANTHER" id="PTHR47974">
    <property type="entry name" value="OS07G0415500 PROTEIN"/>
    <property type="match status" value="1"/>
</dbReference>
<dbReference type="Proteomes" id="UP000001514">
    <property type="component" value="Unassembled WGS sequence"/>
</dbReference>
<dbReference type="InterPro" id="IPR008271">
    <property type="entry name" value="Ser/Thr_kinase_AS"/>
</dbReference>
<evidence type="ECO:0000256" key="2">
    <source>
        <dbReference type="ARBA" id="ARBA00022692"/>
    </source>
</evidence>
<feature type="non-terminal residue" evidence="7">
    <location>
        <position position="192"/>
    </location>
</feature>
<name>D8R5N6_SELML</name>
<dbReference type="GO" id="GO:0005524">
    <property type="term" value="F:ATP binding"/>
    <property type="evidence" value="ECO:0007669"/>
    <property type="project" value="InterPro"/>
</dbReference>
<dbReference type="PROSITE" id="PS50011">
    <property type="entry name" value="PROTEIN_KINASE_DOM"/>
    <property type="match status" value="1"/>
</dbReference>
<dbReference type="OMA" id="YPINHST"/>
<dbReference type="InterPro" id="IPR011009">
    <property type="entry name" value="Kinase-like_dom_sf"/>
</dbReference>
<dbReference type="InParanoid" id="D8R5N6"/>
<comment type="subcellular location">
    <subcellularLocation>
        <location evidence="1">Membrane</location>
        <topology evidence="1">Single-pass membrane protein</topology>
    </subcellularLocation>
</comment>
<dbReference type="SUPFAM" id="SSF56112">
    <property type="entry name" value="Protein kinase-like (PK-like)"/>
    <property type="match status" value="1"/>
</dbReference>
<feature type="domain" description="Protein kinase" evidence="6">
    <location>
        <begin position="1"/>
        <end position="192"/>
    </location>
</feature>
<keyword evidence="8" id="KW-1185">Reference proteome</keyword>
<organism evidence="8">
    <name type="scientific">Selaginella moellendorffii</name>
    <name type="common">Spikemoss</name>
    <dbReference type="NCBI Taxonomy" id="88036"/>
    <lineage>
        <taxon>Eukaryota</taxon>
        <taxon>Viridiplantae</taxon>
        <taxon>Streptophyta</taxon>
        <taxon>Embryophyta</taxon>
        <taxon>Tracheophyta</taxon>
        <taxon>Lycopodiopsida</taxon>
        <taxon>Selaginellales</taxon>
        <taxon>Selaginellaceae</taxon>
        <taxon>Selaginella</taxon>
    </lineage>
</organism>
<gene>
    <name evidence="7" type="ORF">SELMODRAFT_37852</name>
</gene>
<dbReference type="Gene3D" id="1.10.510.10">
    <property type="entry name" value="Transferase(Phosphotransferase) domain 1"/>
    <property type="match status" value="1"/>
</dbReference>
<dbReference type="PANTHER" id="PTHR47974:SF9">
    <property type="entry name" value="RECEPTOR-LIKE SERINE_THREONINE-PROTEIN KINASE"/>
    <property type="match status" value="1"/>
</dbReference>
<dbReference type="Pfam" id="PF00069">
    <property type="entry name" value="Pkinase"/>
    <property type="match status" value="1"/>
</dbReference>
<dbReference type="AlphaFoldDB" id="D8R5N6"/>
<dbReference type="Gene3D" id="3.30.200.20">
    <property type="entry name" value="Phosphorylase Kinase, domain 1"/>
    <property type="match status" value="1"/>
</dbReference>
<feature type="non-terminal residue" evidence="7">
    <location>
        <position position="1"/>
    </location>
</feature>
<dbReference type="EMBL" id="GL377572">
    <property type="protein sequence ID" value="EFJ32185.1"/>
    <property type="molecule type" value="Genomic_DNA"/>
</dbReference>